<gene>
    <name evidence="1" type="ORF">ED733_000138</name>
</gene>
<comment type="caution">
    <text evidence="1">The sequence shown here is derived from an EMBL/GenBank/DDBJ whole genome shotgun (WGS) entry which is preliminary data.</text>
</comment>
<dbReference type="AlphaFoldDB" id="A0A5C6G1M9"/>
<organism evidence="1 2">
    <name type="scientific">Metarhizium rileyi (strain RCEF 4871)</name>
    <name type="common">Nomuraea rileyi</name>
    <dbReference type="NCBI Taxonomy" id="1649241"/>
    <lineage>
        <taxon>Eukaryota</taxon>
        <taxon>Fungi</taxon>
        <taxon>Dikarya</taxon>
        <taxon>Ascomycota</taxon>
        <taxon>Pezizomycotina</taxon>
        <taxon>Sordariomycetes</taxon>
        <taxon>Hypocreomycetidae</taxon>
        <taxon>Hypocreales</taxon>
        <taxon>Clavicipitaceae</taxon>
        <taxon>Metarhizium</taxon>
    </lineage>
</organism>
<accession>A0A5C6G1M9</accession>
<name>A0A5C6G1M9_METRR</name>
<evidence type="ECO:0000313" key="1">
    <source>
        <dbReference type="EMBL" id="TWU70388.1"/>
    </source>
</evidence>
<protein>
    <submittedName>
        <fullName evidence="1">Uncharacterized protein</fullName>
    </submittedName>
</protein>
<dbReference type="Proteomes" id="UP000317257">
    <property type="component" value="Unassembled WGS sequence"/>
</dbReference>
<proteinExistence type="predicted"/>
<dbReference type="EMBL" id="SBHS01000123">
    <property type="protein sequence ID" value="TWU70388.1"/>
    <property type="molecule type" value="Genomic_DNA"/>
</dbReference>
<evidence type="ECO:0000313" key="2">
    <source>
        <dbReference type="Proteomes" id="UP000317257"/>
    </source>
</evidence>
<sequence>MDTLRSPNRRPDAEALSIYELARRQPRKRILIEPLLWTRLHLDILSCTFSQSNPAPQAMMHLPPIKNAFIVASRRRLFERHFFGLGQLWVAKEGSIRGSLASESSPLSWRRDLYLYFGSRCSVLPCHYYCLDNIPVAAHVDRSRIVSQRKKRVARVGDRYNPPVWSLGSLKLKKITPTEPLHDPYLVALLIALGQLQWGTLEPQKTRQAAGVTPKLMFTTEDDEFMYIYSTNLSSSFIDMFDNPAVKPSVPHSLVVQISSIPYRPVETFFGRLLALLLSATCLENVDKAEELIVYQ</sequence>
<reference evidence="2" key="1">
    <citation type="submission" date="2018-12" db="EMBL/GenBank/DDBJ databases">
        <title>The complete genome of Metarhizium rileyi, a key fungal pathogen of Lepidoptera.</title>
        <authorList>
            <person name="Binneck E."/>
            <person name="Lastra C.C.L."/>
            <person name="Sosa-Gomez D.R."/>
        </authorList>
    </citation>
    <scope>NUCLEOTIDE SEQUENCE [LARGE SCALE GENOMIC DNA]</scope>
    <source>
        <strain evidence="2">Cep018-CH2</strain>
    </source>
</reference>